<dbReference type="FunFam" id="1.10.510.10:FF:000112">
    <property type="entry name" value="Putative dual specificity tyrosine-phosphorylation-regulated kinase 2"/>
    <property type="match status" value="1"/>
</dbReference>
<dbReference type="PANTHER" id="PTHR24058:SF22">
    <property type="entry name" value="DUAL SPECIFICITY TYROSINE-PHOSPHORYLATION-REGULATED KINASE 4"/>
    <property type="match status" value="1"/>
</dbReference>
<keyword evidence="3" id="KW-0723">Serine/threonine-protein kinase</keyword>
<feature type="region of interest" description="Disordered" evidence="12">
    <location>
        <begin position="31"/>
        <end position="98"/>
    </location>
</feature>
<dbReference type="GO" id="GO:0005524">
    <property type="term" value="F:ATP binding"/>
    <property type="evidence" value="ECO:0007669"/>
    <property type="project" value="UniProtKB-UniRule"/>
</dbReference>
<evidence type="ECO:0000256" key="8">
    <source>
        <dbReference type="ARBA" id="ARBA00049003"/>
    </source>
</evidence>
<evidence type="ECO:0000256" key="11">
    <source>
        <dbReference type="PROSITE-ProRule" id="PRU10141"/>
    </source>
</evidence>
<evidence type="ECO:0000256" key="5">
    <source>
        <dbReference type="ARBA" id="ARBA00022741"/>
    </source>
</evidence>
<dbReference type="GO" id="GO:0004712">
    <property type="term" value="F:protein serine/threonine/tyrosine kinase activity"/>
    <property type="evidence" value="ECO:0007669"/>
    <property type="project" value="UniProtKB-EC"/>
</dbReference>
<evidence type="ECO:0000256" key="3">
    <source>
        <dbReference type="ARBA" id="ARBA00022527"/>
    </source>
</evidence>
<dbReference type="PANTHER" id="PTHR24058">
    <property type="entry name" value="DUAL SPECIFICITY PROTEIN KINASE"/>
    <property type="match status" value="1"/>
</dbReference>
<comment type="similarity">
    <text evidence="1">Belongs to the protein kinase superfamily. CMGC Ser/Thr protein kinase family. MNB/DYRK subfamily.</text>
</comment>
<evidence type="ECO:0000313" key="14">
    <source>
        <dbReference type="EMBL" id="CAE0241529.1"/>
    </source>
</evidence>
<dbReference type="InterPro" id="IPR017441">
    <property type="entry name" value="Protein_kinase_ATP_BS"/>
</dbReference>
<comment type="catalytic activity">
    <reaction evidence="8">
        <text>L-seryl-[protein] + ATP = O-phospho-L-seryl-[protein] + ADP + H(+)</text>
        <dbReference type="Rhea" id="RHEA:17989"/>
        <dbReference type="Rhea" id="RHEA-COMP:9863"/>
        <dbReference type="Rhea" id="RHEA-COMP:11604"/>
        <dbReference type="ChEBI" id="CHEBI:15378"/>
        <dbReference type="ChEBI" id="CHEBI:29999"/>
        <dbReference type="ChEBI" id="CHEBI:30616"/>
        <dbReference type="ChEBI" id="CHEBI:83421"/>
        <dbReference type="ChEBI" id="CHEBI:456216"/>
        <dbReference type="EC" id="2.7.12.1"/>
    </reaction>
</comment>
<evidence type="ECO:0000256" key="10">
    <source>
        <dbReference type="ARBA" id="ARBA00051680"/>
    </source>
</evidence>
<dbReference type="Gene3D" id="3.30.10.30">
    <property type="entry name" value="DYRK"/>
    <property type="match status" value="1"/>
</dbReference>
<dbReference type="EC" id="2.7.12.1" evidence="2"/>
<evidence type="ECO:0000313" key="15">
    <source>
        <dbReference type="EMBL" id="CAE0241532.1"/>
    </source>
</evidence>
<dbReference type="PROSITE" id="PS00108">
    <property type="entry name" value="PROTEIN_KINASE_ST"/>
    <property type="match status" value="1"/>
</dbReference>
<keyword evidence="5 11" id="KW-0547">Nucleotide-binding</keyword>
<dbReference type="InterPro" id="IPR000719">
    <property type="entry name" value="Prot_kinase_dom"/>
</dbReference>
<dbReference type="InterPro" id="IPR011009">
    <property type="entry name" value="Kinase-like_dom_sf"/>
</dbReference>
<evidence type="ECO:0000256" key="9">
    <source>
        <dbReference type="ARBA" id="ARBA00049308"/>
    </source>
</evidence>
<dbReference type="PROSITE" id="PS00107">
    <property type="entry name" value="PROTEIN_KINASE_ATP"/>
    <property type="match status" value="1"/>
</dbReference>
<dbReference type="Gene3D" id="3.30.200.20">
    <property type="entry name" value="Phosphorylase Kinase, domain 1"/>
    <property type="match status" value="1"/>
</dbReference>
<proteinExistence type="inferred from homology"/>
<feature type="compositionally biased region" description="Polar residues" evidence="12">
    <location>
        <begin position="497"/>
        <end position="509"/>
    </location>
</feature>
<dbReference type="EMBL" id="HBIB01006032">
    <property type="protein sequence ID" value="CAE0241529.1"/>
    <property type="molecule type" value="Transcribed_RNA"/>
</dbReference>
<dbReference type="PROSITE" id="PS50011">
    <property type="entry name" value="PROTEIN_KINASE_DOM"/>
    <property type="match status" value="1"/>
</dbReference>
<comment type="catalytic activity">
    <reaction evidence="9">
        <text>L-threonyl-[protein] + ATP = O-phospho-L-threonyl-[protein] + ADP + H(+)</text>
        <dbReference type="Rhea" id="RHEA:46608"/>
        <dbReference type="Rhea" id="RHEA-COMP:11060"/>
        <dbReference type="Rhea" id="RHEA-COMP:11605"/>
        <dbReference type="ChEBI" id="CHEBI:15378"/>
        <dbReference type="ChEBI" id="CHEBI:30013"/>
        <dbReference type="ChEBI" id="CHEBI:30616"/>
        <dbReference type="ChEBI" id="CHEBI:61977"/>
        <dbReference type="ChEBI" id="CHEBI:456216"/>
        <dbReference type="EC" id="2.7.12.1"/>
    </reaction>
</comment>
<evidence type="ECO:0000256" key="6">
    <source>
        <dbReference type="ARBA" id="ARBA00022777"/>
    </source>
</evidence>
<dbReference type="GO" id="GO:0005737">
    <property type="term" value="C:cytoplasm"/>
    <property type="evidence" value="ECO:0007669"/>
    <property type="project" value="TreeGrafter"/>
</dbReference>
<keyword evidence="6" id="KW-0418">Kinase</keyword>
<comment type="catalytic activity">
    <reaction evidence="10">
        <text>L-tyrosyl-[protein] + ATP = O-phospho-L-tyrosyl-[protein] + ADP + H(+)</text>
        <dbReference type="Rhea" id="RHEA:10596"/>
        <dbReference type="Rhea" id="RHEA-COMP:10136"/>
        <dbReference type="Rhea" id="RHEA-COMP:20101"/>
        <dbReference type="ChEBI" id="CHEBI:15378"/>
        <dbReference type="ChEBI" id="CHEBI:30616"/>
        <dbReference type="ChEBI" id="CHEBI:46858"/>
        <dbReference type="ChEBI" id="CHEBI:61978"/>
        <dbReference type="ChEBI" id="CHEBI:456216"/>
        <dbReference type="EC" id="2.7.12.1"/>
    </reaction>
</comment>
<dbReference type="GO" id="GO:0004674">
    <property type="term" value="F:protein serine/threonine kinase activity"/>
    <property type="evidence" value="ECO:0007669"/>
    <property type="project" value="UniProtKB-KW"/>
</dbReference>
<dbReference type="InterPro" id="IPR008271">
    <property type="entry name" value="Ser/Thr_kinase_AS"/>
</dbReference>
<dbReference type="EMBL" id="HBIB01006035">
    <property type="protein sequence ID" value="CAE0241532.1"/>
    <property type="molecule type" value="Transcribed_RNA"/>
</dbReference>
<dbReference type="GO" id="GO:0005856">
    <property type="term" value="C:cytoskeleton"/>
    <property type="evidence" value="ECO:0007669"/>
    <property type="project" value="TreeGrafter"/>
</dbReference>
<feature type="binding site" evidence="11">
    <location>
        <position position="223"/>
    </location>
    <ligand>
        <name>ATP</name>
        <dbReference type="ChEBI" id="CHEBI:30616"/>
    </ligand>
</feature>
<gene>
    <name evidence="14" type="ORF">PBIL07802_LOCUS3691</name>
    <name evidence="15" type="ORF">PBIL07802_LOCUS3694</name>
</gene>
<accession>A0A7S3G395</accession>
<evidence type="ECO:0000256" key="4">
    <source>
        <dbReference type="ARBA" id="ARBA00022679"/>
    </source>
</evidence>
<protein>
    <recommendedName>
        <fullName evidence="2">dual-specificity kinase</fullName>
        <ecNumber evidence="2">2.7.12.1</ecNumber>
    </recommendedName>
</protein>
<dbReference type="SUPFAM" id="SSF56112">
    <property type="entry name" value="Protein kinase-like (PK-like)"/>
    <property type="match status" value="1"/>
</dbReference>
<feature type="compositionally biased region" description="Polar residues" evidence="12">
    <location>
        <begin position="32"/>
        <end position="45"/>
    </location>
</feature>
<reference evidence="15" key="1">
    <citation type="submission" date="2021-01" db="EMBL/GenBank/DDBJ databases">
        <authorList>
            <person name="Corre E."/>
            <person name="Pelletier E."/>
            <person name="Niang G."/>
            <person name="Scheremetjew M."/>
            <person name="Finn R."/>
            <person name="Kale V."/>
            <person name="Holt S."/>
            <person name="Cochrane G."/>
            <person name="Meng A."/>
            <person name="Brown T."/>
            <person name="Cohen L."/>
        </authorList>
    </citation>
    <scope>NUCLEOTIDE SEQUENCE</scope>
    <source>
        <strain evidence="15">NIES-2562</strain>
    </source>
</reference>
<name>A0A7S3G395_9EUKA</name>
<keyword evidence="7 11" id="KW-0067">ATP-binding</keyword>
<dbReference type="AlphaFoldDB" id="A0A7S3G395"/>
<evidence type="ECO:0000256" key="2">
    <source>
        <dbReference type="ARBA" id="ARBA00013203"/>
    </source>
</evidence>
<feature type="region of interest" description="Disordered" evidence="12">
    <location>
        <begin position="493"/>
        <end position="535"/>
    </location>
</feature>
<feature type="compositionally biased region" description="Low complexity" evidence="12">
    <location>
        <begin position="64"/>
        <end position="74"/>
    </location>
</feature>
<dbReference type="Gene3D" id="1.10.510.10">
    <property type="entry name" value="Transferase(Phosphotransferase) domain 1"/>
    <property type="match status" value="1"/>
</dbReference>
<organism evidence="15">
    <name type="scientific">Palpitomonas bilix</name>
    <dbReference type="NCBI Taxonomy" id="652834"/>
    <lineage>
        <taxon>Eukaryota</taxon>
        <taxon>Eukaryota incertae sedis</taxon>
    </lineage>
</organism>
<evidence type="ECO:0000256" key="1">
    <source>
        <dbReference type="ARBA" id="ARBA00008867"/>
    </source>
</evidence>
<dbReference type="InterPro" id="IPR042521">
    <property type="entry name" value="DYRK"/>
</dbReference>
<evidence type="ECO:0000259" key="13">
    <source>
        <dbReference type="PROSITE" id="PS50011"/>
    </source>
</evidence>
<feature type="domain" description="Protein kinase" evidence="13">
    <location>
        <begin position="194"/>
        <end position="490"/>
    </location>
</feature>
<evidence type="ECO:0000256" key="7">
    <source>
        <dbReference type="ARBA" id="ARBA00022840"/>
    </source>
</evidence>
<dbReference type="InterPro" id="IPR050494">
    <property type="entry name" value="Ser_Thr_dual-spec_kinase"/>
</dbReference>
<evidence type="ECO:0000256" key="12">
    <source>
        <dbReference type="SAM" id="MobiDB-lite"/>
    </source>
</evidence>
<dbReference type="SMART" id="SM00220">
    <property type="entry name" value="S_TKc"/>
    <property type="match status" value="1"/>
</dbReference>
<sequence>MRGSQRGDYGKKPSLPVLDFGKIKQTYEEFSGGTSNFGAQASAHTPKQEKNNRRPVFAYRQRAAQKPDADVAAAYGGQRKDGGDALTTRPVRSSQMVQKPAEALTARAKQESAGAQPSSKMMNTALTPAAALKLYRDSLTEFERGEILEYPQVWFTGHNASKVKSTLNSASNHGFDDERGDYQVVLHDHFAYRYEVLSQLGRGSFGQVLKCYDFKTNSYCAVKIIRNKKRFHHQALVEVKLLETLRDTDPNDESNVIRMKEYFYFRNHLCISFELLSINLYEFLKNNNFQGLSLGLIRRFAVQILQSLRFQRKLKIIHCDLKPENILLRQPHKSAIKVIDYGSSCFEDERIYTYIQSRFYRSPEVILGLPYDMGIDMWSFGCILAELYTGYPLFPGENEVEQLLCIMEVLDIPPRRLVESASRRKVFFDSAGNPRIVPNSRGKKRRPGAKDMVSVLRCNDMSFISFLEKCLKWDPKDRMTPDEAFQHEWIADHYHPPSSQGVHHPSQPSTKPPSRDAGRVGKRRPGRGAFVGPSFGNQVVGHAAGAPDPSFGVGSLTARVGPEAHLPPIEGQTTSRPLRLKEHHQGSGGNRFFQG</sequence>
<keyword evidence="4" id="KW-0808">Transferase</keyword>
<dbReference type="Pfam" id="PF00069">
    <property type="entry name" value="Pkinase"/>
    <property type="match status" value="1"/>
</dbReference>